<protein>
    <submittedName>
        <fullName evidence="3">Copper-binding protein</fullName>
    </submittedName>
</protein>
<dbReference type="SUPFAM" id="SSF110087">
    <property type="entry name" value="DR1885-like metal-binding protein"/>
    <property type="match status" value="1"/>
</dbReference>
<proteinExistence type="predicted"/>
<dbReference type="Gene3D" id="2.60.40.1890">
    <property type="entry name" value="PCu(A)C copper chaperone"/>
    <property type="match status" value="1"/>
</dbReference>
<gene>
    <name evidence="3" type="ORF">C5F48_05310</name>
</gene>
<keyword evidence="2" id="KW-0732">Signal</keyword>
<dbReference type="OrthoDB" id="9796962at2"/>
<dbReference type="InterPro" id="IPR007410">
    <property type="entry name" value="LpqE-like"/>
</dbReference>
<dbReference type="InterPro" id="IPR058248">
    <property type="entry name" value="Lxx211020-like"/>
</dbReference>
<dbReference type="EMBL" id="PZKG01000015">
    <property type="protein sequence ID" value="PTE22808.1"/>
    <property type="molecule type" value="Genomic_DNA"/>
</dbReference>
<reference evidence="3 4" key="1">
    <citation type="submission" date="2018-03" db="EMBL/GenBank/DDBJ databases">
        <title>Cereibacter changlensis.</title>
        <authorList>
            <person name="Meyer T.E."/>
            <person name="Miller S."/>
            <person name="Lodha T."/>
            <person name="Gandham S."/>
            <person name="Chintalapati S."/>
            <person name="Chintalapati V.R."/>
        </authorList>
    </citation>
    <scope>NUCLEOTIDE SEQUENCE [LARGE SCALE GENOMIC DNA]</scope>
    <source>
        <strain evidence="3 4">JA139</strain>
    </source>
</reference>
<evidence type="ECO:0000256" key="2">
    <source>
        <dbReference type="SAM" id="SignalP"/>
    </source>
</evidence>
<name>A0A2T4JY17_9RHOB</name>
<dbReference type="Pfam" id="PF04314">
    <property type="entry name" value="PCuAC"/>
    <property type="match status" value="1"/>
</dbReference>
<organism evidence="3 4">
    <name type="scientific">Cereibacter changlensis JA139</name>
    <dbReference type="NCBI Taxonomy" id="1188249"/>
    <lineage>
        <taxon>Bacteria</taxon>
        <taxon>Pseudomonadati</taxon>
        <taxon>Pseudomonadota</taxon>
        <taxon>Alphaproteobacteria</taxon>
        <taxon>Rhodobacterales</taxon>
        <taxon>Paracoccaceae</taxon>
        <taxon>Cereibacter</taxon>
    </lineage>
</organism>
<dbReference type="PANTHER" id="PTHR36302">
    <property type="entry name" value="BLR7088 PROTEIN"/>
    <property type="match status" value="1"/>
</dbReference>
<keyword evidence="4" id="KW-1185">Reference proteome</keyword>
<dbReference type="PANTHER" id="PTHR36302:SF1">
    <property type="entry name" value="COPPER CHAPERONE PCU(A)C"/>
    <property type="match status" value="1"/>
</dbReference>
<feature type="region of interest" description="Disordered" evidence="1">
    <location>
        <begin position="142"/>
        <end position="163"/>
    </location>
</feature>
<sequence>MMYLKTLLTAAAVAFALPAFAHDGVHISDAYARVSGPAAKSGAIFLTIENHSDEDDRLLSAATDVAAVAELHTHKESGDGVMQMLKVEEGFAVPAGESHVLARGGDHVMLMGLNRSLVDGDIIHLTLTFARGEVVELDVPVDSKRSEAPMQDMGGMDHSAHSN</sequence>
<dbReference type="AlphaFoldDB" id="A0A2T4JY17"/>
<accession>A0A2T4JY17</accession>
<feature type="chain" id="PRO_5015667432" evidence="2">
    <location>
        <begin position="22"/>
        <end position="163"/>
    </location>
</feature>
<dbReference type="Proteomes" id="UP000241010">
    <property type="component" value="Unassembled WGS sequence"/>
</dbReference>
<evidence type="ECO:0000313" key="3">
    <source>
        <dbReference type="EMBL" id="PTE22808.1"/>
    </source>
</evidence>
<comment type="caution">
    <text evidence="3">The sequence shown here is derived from an EMBL/GenBank/DDBJ whole genome shotgun (WGS) entry which is preliminary data.</text>
</comment>
<evidence type="ECO:0000256" key="1">
    <source>
        <dbReference type="SAM" id="MobiDB-lite"/>
    </source>
</evidence>
<evidence type="ECO:0000313" key="4">
    <source>
        <dbReference type="Proteomes" id="UP000241010"/>
    </source>
</evidence>
<dbReference type="InterPro" id="IPR036182">
    <property type="entry name" value="PCuAC_sf"/>
</dbReference>
<feature type="signal peptide" evidence="2">
    <location>
        <begin position="1"/>
        <end position="21"/>
    </location>
</feature>